<accession>A0ACD0NQY9</accession>
<proteinExistence type="predicted"/>
<dbReference type="EMBL" id="KZ820246">
    <property type="protein sequence ID" value="PWN48226.1"/>
    <property type="molecule type" value="Genomic_DNA"/>
</dbReference>
<name>A0ACD0NQY9_9BASI</name>
<protein>
    <submittedName>
        <fullName evidence="1">Uncharacterized protein</fullName>
    </submittedName>
</protein>
<evidence type="ECO:0000313" key="1">
    <source>
        <dbReference type="EMBL" id="PWN48226.1"/>
    </source>
</evidence>
<keyword evidence="2" id="KW-1185">Reference proteome</keyword>
<reference evidence="1 2" key="1">
    <citation type="journal article" date="2018" name="Mol. Biol. Evol.">
        <title>Broad Genomic Sampling Reveals a Smut Pathogenic Ancestry of the Fungal Clade Ustilaginomycotina.</title>
        <authorList>
            <person name="Kijpornyongpan T."/>
            <person name="Mondo S.J."/>
            <person name="Barry K."/>
            <person name="Sandor L."/>
            <person name="Lee J."/>
            <person name="Lipzen A."/>
            <person name="Pangilinan J."/>
            <person name="LaButti K."/>
            <person name="Hainaut M."/>
            <person name="Henrissat B."/>
            <person name="Grigoriev I.V."/>
            <person name="Spatafora J.W."/>
            <person name="Aime M.C."/>
        </authorList>
    </citation>
    <scope>NUCLEOTIDE SEQUENCE [LARGE SCALE GENOMIC DNA]</scope>
    <source>
        <strain evidence="1 2">SA 807</strain>
    </source>
</reference>
<dbReference type="Proteomes" id="UP000245626">
    <property type="component" value="Unassembled WGS sequence"/>
</dbReference>
<gene>
    <name evidence="1" type="ORF">IE53DRAFT_389593</name>
</gene>
<organism evidence="1 2">
    <name type="scientific">Violaceomyces palustris</name>
    <dbReference type="NCBI Taxonomy" id="1673888"/>
    <lineage>
        <taxon>Eukaryota</taxon>
        <taxon>Fungi</taxon>
        <taxon>Dikarya</taxon>
        <taxon>Basidiomycota</taxon>
        <taxon>Ustilaginomycotina</taxon>
        <taxon>Ustilaginomycetes</taxon>
        <taxon>Violaceomycetales</taxon>
        <taxon>Violaceomycetaceae</taxon>
        <taxon>Violaceomyces</taxon>
    </lineage>
</organism>
<evidence type="ECO:0000313" key="2">
    <source>
        <dbReference type="Proteomes" id="UP000245626"/>
    </source>
</evidence>
<sequence>MPLGLLPFLIPTNLPSPPLFAYVSSLLFGYRYPPSVSALEPYDRPAWSPLSSLVSFEFSLGQFLSSSPSLVSTTSLAQPSL</sequence>